<dbReference type="SUPFAM" id="SSF55781">
    <property type="entry name" value="GAF domain-like"/>
    <property type="match status" value="1"/>
</dbReference>
<dbReference type="InterPro" id="IPR005471">
    <property type="entry name" value="Tscrpt_reg_IclR_N"/>
</dbReference>
<dbReference type="Gene3D" id="1.10.10.10">
    <property type="entry name" value="Winged helix-like DNA-binding domain superfamily/Winged helix DNA-binding domain"/>
    <property type="match status" value="1"/>
</dbReference>
<evidence type="ECO:0000256" key="1">
    <source>
        <dbReference type="ARBA" id="ARBA00023015"/>
    </source>
</evidence>
<dbReference type="InterPro" id="IPR036390">
    <property type="entry name" value="WH_DNA-bd_sf"/>
</dbReference>
<keyword evidence="1" id="KW-0805">Transcription regulation</keyword>
<protein>
    <submittedName>
        <fullName evidence="6">IclR family transcriptional regulator</fullName>
    </submittedName>
</protein>
<evidence type="ECO:0000259" key="4">
    <source>
        <dbReference type="PROSITE" id="PS51077"/>
    </source>
</evidence>
<dbReference type="Proteomes" id="UP001494902">
    <property type="component" value="Unassembled WGS sequence"/>
</dbReference>
<dbReference type="EMBL" id="JBEDNQ010000001">
    <property type="protein sequence ID" value="MEQ3549620.1"/>
    <property type="molecule type" value="Genomic_DNA"/>
</dbReference>
<accession>A0ABV1K596</accession>
<keyword evidence="3" id="KW-0804">Transcription</keyword>
<evidence type="ECO:0000256" key="3">
    <source>
        <dbReference type="ARBA" id="ARBA00023163"/>
    </source>
</evidence>
<name>A0ABV1K596_9PSEU</name>
<proteinExistence type="predicted"/>
<gene>
    <name evidence="6" type="ORF">WIS52_03965</name>
</gene>
<keyword evidence="2" id="KW-0238">DNA-binding</keyword>
<dbReference type="InterPro" id="IPR014757">
    <property type="entry name" value="Tscrpt_reg_IclR_C"/>
</dbReference>
<feature type="domain" description="HTH iclR-type" evidence="4">
    <location>
        <begin position="5"/>
        <end position="67"/>
    </location>
</feature>
<comment type="caution">
    <text evidence="6">The sequence shown here is derived from an EMBL/GenBank/DDBJ whole genome shotgun (WGS) entry which is preliminary data.</text>
</comment>
<evidence type="ECO:0000313" key="7">
    <source>
        <dbReference type="Proteomes" id="UP001494902"/>
    </source>
</evidence>
<dbReference type="InterPro" id="IPR029016">
    <property type="entry name" value="GAF-like_dom_sf"/>
</dbReference>
<dbReference type="InterPro" id="IPR036388">
    <property type="entry name" value="WH-like_DNA-bd_sf"/>
</dbReference>
<dbReference type="PROSITE" id="PS51077">
    <property type="entry name" value="HTH_ICLR"/>
    <property type="match status" value="1"/>
</dbReference>
<dbReference type="RefSeq" id="WP_349296688.1">
    <property type="nucleotide sequence ID" value="NZ_JBEDNQ010000001.1"/>
</dbReference>
<reference evidence="6 7" key="1">
    <citation type="submission" date="2024-03" db="EMBL/GenBank/DDBJ databases">
        <title>Draft genome sequence of Pseudonocardia nematodicida JCM 31783.</title>
        <authorList>
            <person name="Butdee W."/>
            <person name="Duangmal K."/>
        </authorList>
    </citation>
    <scope>NUCLEOTIDE SEQUENCE [LARGE SCALE GENOMIC DNA]</scope>
    <source>
        <strain evidence="6 7">JCM 31783</strain>
    </source>
</reference>
<dbReference type="Gene3D" id="3.30.450.40">
    <property type="match status" value="1"/>
</dbReference>
<dbReference type="Pfam" id="PF09339">
    <property type="entry name" value="HTH_IclR"/>
    <property type="match status" value="1"/>
</dbReference>
<feature type="domain" description="IclR-ED" evidence="5">
    <location>
        <begin position="68"/>
        <end position="254"/>
    </location>
</feature>
<dbReference type="PROSITE" id="PS51078">
    <property type="entry name" value="ICLR_ED"/>
    <property type="match status" value="1"/>
</dbReference>
<dbReference type="InterPro" id="IPR050707">
    <property type="entry name" value="HTH_MetabolicPath_Reg"/>
</dbReference>
<evidence type="ECO:0000256" key="2">
    <source>
        <dbReference type="ARBA" id="ARBA00023125"/>
    </source>
</evidence>
<keyword evidence="7" id="KW-1185">Reference proteome</keyword>
<dbReference type="SUPFAM" id="SSF46785">
    <property type="entry name" value="Winged helix' DNA-binding domain"/>
    <property type="match status" value="1"/>
</dbReference>
<evidence type="ECO:0000259" key="5">
    <source>
        <dbReference type="PROSITE" id="PS51078"/>
    </source>
</evidence>
<dbReference type="Pfam" id="PF01614">
    <property type="entry name" value="IclR_C"/>
    <property type="match status" value="1"/>
</dbReference>
<sequence>MSSTSPAVGRALDVLRYLAGRPGPVPGAALVRDLAIPRSSAYHLLEVLTERGFVVHYPDQRTYGLGVAAFEVGSAYLRHGSLEQLGRPLARRLAARTGEIAHLGILHGPDTLYLVKERPRRQAFPVSLVTEVGVRLPASLTANGRSLLAHLGPAQLRALFPAPSALVRRTGTGPASLGELRTLLAAERDRGWALEDGMITEGMQSIGACAFDHHGSPVAAFSVTRRRDRSTEGADEVAAAVRAAAQVLTGRLSGVAPPGWFTTSR</sequence>
<dbReference type="SMART" id="SM00346">
    <property type="entry name" value="HTH_ICLR"/>
    <property type="match status" value="1"/>
</dbReference>
<dbReference type="PANTHER" id="PTHR30136:SF24">
    <property type="entry name" value="HTH-TYPE TRANSCRIPTIONAL REPRESSOR ALLR"/>
    <property type="match status" value="1"/>
</dbReference>
<evidence type="ECO:0000313" key="6">
    <source>
        <dbReference type="EMBL" id="MEQ3549620.1"/>
    </source>
</evidence>
<organism evidence="6 7">
    <name type="scientific">Pseudonocardia nematodicida</name>
    <dbReference type="NCBI Taxonomy" id="1206997"/>
    <lineage>
        <taxon>Bacteria</taxon>
        <taxon>Bacillati</taxon>
        <taxon>Actinomycetota</taxon>
        <taxon>Actinomycetes</taxon>
        <taxon>Pseudonocardiales</taxon>
        <taxon>Pseudonocardiaceae</taxon>
        <taxon>Pseudonocardia</taxon>
    </lineage>
</organism>
<dbReference type="PANTHER" id="PTHR30136">
    <property type="entry name" value="HELIX-TURN-HELIX TRANSCRIPTIONAL REGULATOR, ICLR FAMILY"/>
    <property type="match status" value="1"/>
</dbReference>